<dbReference type="InterPro" id="IPR001173">
    <property type="entry name" value="Glyco_trans_2-like"/>
</dbReference>
<dbReference type="InterPro" id="IPR050834">
    <property type="entry name" value="Glycosyltransf_2"/>
</dbReference>
<evidence type="ECO:0000313" key="2">
    <source>
        <dbReference type="EMBL" id="MCS3953202.1"/>
    </source>
</evidence>
<dbReference type="CDD" id="cd00761">
    <property type="entry name" value="Glyco_tranf_GTA_type"/>
    <property type="match status" value="1"/>
</dbReference>
<protein>
    <submittedName>
        <fullName evidence="2">Glycosyltransferase involved in cell wall biosynthesis</fullName>
    </submittedName>
</protein>
<dbReference type="PANTHER" id="PTHR43685">
    <property type="entry name" value="GLYCOSYLTRANSFERASE"/>
    <property type="match status" value="1"/>
</dbReference>
<proteinExistence type="predicted"/>
<dbReference type="AlphaFoldDB" id="A0A9X2UBP6"/>
<dbReference type="RefSeq" id="WP_251931393.1">
    <property type="nucleotide sequence ID" value="NZ_CALTSM010000023.1"/>
</dbReference>
<organism evidence="2 3">
    <name type="scientific">Salinibacter ruber</name>
    <dbReference type="NCBI Taxonomy" id="146919"/>
    <lineage>
        <taxon>Bacteria</taxon>
        <taxon>Pseudomonadati</taxon>
        <taxon>Rhodothermota</taxon>
        <taxon>Rhodothermia</taxon>
        <taxon>Rhodothermales</taxon>
        <taxon>Salinibacteraceae</taxon>
        <taxon>Salinibacter</taxon>
    </lineage>
</organism>
<dbReference type="Gene3D" id="3.90.550.10">
    <property type="entry name" value="Spore Coat Polysaccharide Biosynthesis Protein SpsA, Chain A"/>
    <property type="match status" value="1"/>
</dbReference>
<dbReference type="EMBL" id="JANUBB010000018">
    <property type="protein sequence ID" value="MCS3953202.1"/>
    <property type="molecule type" value="Genomic_DNA"/>
</dbReference>
<dbReference type="PANTHER" id="PTHR43685:SF3">
    <property type="entry name" value="SLR2126 PROTEIN"/>
    <property type="match status" value="1"/>
</dbReference>
<reference evidence="2" key="1">
    <citation type="submission" date="2022-08" db="EMBL/GenBank/DDBJ databases">
        <title>Genomic Encyclopedia of Type Strains, Phase V (KMG-V): Genome sequencing to study the core and pangenomes of soil and plant-associated prokaryotes.</title>
        <authorList>
            <person name="Whitman W."/>
        </authorList>
    </citation>
    <scope>NUCLEOTIDE SEQUENCE</scope>
    <source>
        <strain evidence="2">SP2017</strain>
    </source>
</reference>
<gene>
    <name evidence="2" type="ORF">GGP83_003177</name>
</gene>
<dbReference type="Proteomes" id="UP001155010">
    <property type="component" value="Unassembled WGS sequence"/>
</dbReference>
<feature type="domain" description="Glycosyltransferase 2-like" evidence="1">
    <location>
        <begin position="6"/>
        <end position="140"/>
    </location>
</feature>
<comment type="caution">
    <text evidence="2">The sequence shown here is derived from an EMBL/GenBank/DDBJ whole genome shotgun (WGS) entry which is preliminary data.</text>
</comment>
<accession>A0A9X2UBP6</accession>
<name>A0A9X2UBP6_9BACT</name>
<dbReference type="InterPro" id="IPR029044">
    <property type="entry name" value="Nucleotide-diphossugar_trans"/>
</dbReference>
<evidence type="ECO:0000259" key="1">
    <source>
        <dbReference type="Pfam" id="PF00535"/>
    </source>
</evidence>
<dbReference type="Pfam" id="PF00535">
    <property type="entry name" value="Glycos_transf_2"/>
    <property type="match status" value="1"/>
</dbReference>
<sequence length="321" mass="36384">MQPDVSVVIPTYNRRKFLEKAVQSCFSGSDALDVEVVVVDDGSTDGTRDYLRALDDERVRPVFQEHQGAQRARNRGLSEAQGQFIKFLDDDDWLAEGALSAEVETLSRSGAGLCYGSCKVHEESGNVRTFSQHDASFRPEDLISALLEESIIYRPFRYTYRSDLAKAHEWDENLSWRQDYQYILSIAATEPDHRPTGTVSGFVRQHDGERISRSVALPTKLHIQLDLLRRTVNELTSREAFSSQRRRVAVQKAWMLAHMMSAYDMSAFKDAFSLVSALDPGFKPERGSPILSLLDDVLGVQQTEYLLHPVRRMKHITSSLL</sequence>
<dbReference type="SUPFAM" id="SSF53448">
    <property type="entry name" value="Nucleotide-diphospho-sugar transferases"/>
    <property type="match status" value="1"/>
</dbReference>
<evidence type="ECO:0000313" key="3">
    <source>
        <dbReference type="Proteomes" id="UP001155010"/>
    </source>
</evidence>